<reference evidence="3 4" key="1">
    <citation type="journal article" date="2019" name="Sci. Rep.">
        <title>Extended insight into the Mycobacterium chelonae-abscessus complex through whole genome sequencing of Mycobacterium salmoniphilum outbreak and Mycobacterium salmoniphilum-like strains.</title>
        <authorList>
            <person name="Behra P.R.K."/>
            <person name="Das S."/>
            <person name="Pettersson B.M.F."/>
            <person name="Shirreff L."/>
            <person name="DuCote T."/>
            <person name="Jacobsson K.G."/>
            <person name="Ennis D.G."/>
            <person name="Kirsebom L.A."/>
        </authorList>
    </citation>
    <scope>NUCLEOTIDE SEQUENCE [LARGE SCALE GENOMIC DNA]</scope>
    <source>
        <strain evidence="3 4">DE 4585</strain>
    </source>
</reference>
<accession>A0A4R8S5A0</accession>
<evidence type="ECO:0000256" key="1">
    <source>
        <dbReference type="SAM" id="MobiDB-lite"/>
    </source>
</evidence>
<keyword evidence="2" id="KW-1133">Transmembrane helix</keyword>
<proteinExistence type="predicted"/>
<evidence type="ECO:0000313" key="3">
    <source>
        <dbReference type="EMBL" id="TDZ86069.1"/>
    </source>
</evidence>
<feature type="transmembrane region" description="Helical" evidence="2">
    <location>
        <begin position="67"/>
        <end position="90"/>
    </location>
</feature>
<dbReference type="Proteomes" id="UP000295117">
    <property type="component" value="Unassembled WGS sequence"/>
</dbReference>
<protein>
    <recommendedName>
        <fullName evidence="5">TM2 domain protein</fullName>
    </recommendedName>
</protein>
<name>A0A4R8S5A0_9MYCO</name>
<evidence type="ECO:0000256" key="2">
    <source>
        <dbReference type="SAM" id="Phobius"/>
    </source>
</evidence>
<keyword evidence="2" id="KW-0812">Transmembrane</keyword>
<dbReference type="RefSeq" id="WP_204837733.1">
    <property type="nucleotide sequence ID" value="NZ_PECH01000004.1"/>
</dbReference>
<organism evidence="3 4">
    <name type="scientific">Mycobacteroides salmoniphilum</name>
    <dbReference type="NCBI Taxonomy" id="404941"/>
    <lineage>
        <taxon>Bacteria</taxon>
        <taxon>Bacillati</taxon>
        <taxon>Actinomycetota</taxon>
        <taxon>Actinomycetes</taxon>
        <taxon>Mycobacteriales</taxon>
        <taxon>Mycobacteriaceae</taxon>
        <taxon>Mycobacteroides</taxon>
    </lineage>
</organism>
<feature type="region of interest" description="Disordered" evidence="1">
    <location>
        <begin position="1"/>
        <end position="25"/>
    </location>
</feature>
<dbReference type="AlphaFoldDB" id="A0A4R8S5A0"/>
<dbReference type="EMBL" id="PECH01000004">
    <property type="protein sequence ID" value="TDZ86069.1"/>
    <property type="molecule type" value="Genomic_DNA"/>
</dbReference>
<sequence>MTDPQNPEIPHPGYPPYQGLPYPPPPQYAPIPAQYQPPYGAAGYPYPPPAVSIAMYGPAIPRKSSGVAILLSFLFGPLGMLYSTVSGGLIMLGVNFMIFILGFLSAGLAWILWFFTWIGGMIWAYTAAEEHNRRITPLYR</sequence>
<evidence type="ECO:0008006" key="5">
    <source>
        <dbReference type="Google" id="ProtNLM"/>
    </source>
</evidence>
<keyword evidence="2" id="KW-0472">Membrane</keyword>
<comment type="caution">
    <text evidence="3">The sequence shown here is derived from an EMBL/GenBank/DDBJ whole genome shotgun (WGS) entry which is preliminary data.</text>
</comment>
<evidence type="ECO:0000313" key="4">
    <source>
        <dbReference type="Proteomes" id="UP000295117"/>
    </source>
</evidence>
<feature type="transmembrane region" description="Helical" evidence="2">
    <location>
        <begin position="96"/>
        <end position="125"/>
    </location>
</feature>
<gene>
    <name evidence="3" type="ORF">DE4585_01392</name>
</gene>